<dbReference type="Gene3D" id="1.10.357.110">
    <property type="entry name" value="Vacuolar protein sorting-associated protein 53, C-terminus"/>
    <property type="match status" value="1"/>
</dbReference>
<dbReference type="PANTHER" id="PTHR12820:SF0">
    <property type="entry name" value="VACUOLAR PROTEIN SORTING-ASSOCIATED PROTEIN 53 HOMOLOG"/>
    <property type="match status" value="1"/>
</dbReference>
<dbReference type="Pfam" id="PF16854">
    <property type="entry name" value="VPS53_C"/>
    <property type="match status" value="1"/>
</dbReference>
<accession>A0A067RBC2</accession>
<evidence type="ECO:0000256" key="1">
    <source>
        <dbReference type="ARBA" id="ARBA00004150"/>
    </source>
</evidence>
<evidence type="ECO:0000259" key="11">
    <source>
        <dbReference type="Pfam" id="PF16854"/>
    </source>
</evidence>
<keyword evidence="8" id="KW-0175">Coiled coil</keyword>
<dbReference type="PANTHER" id="PTHR12820">
    <property type="entry name" value="VACUOLAR SORTING PROTEIN 53"/>
    <property type="match status" value="1"/>
</dbReference>
<dbReference type="InterPro" id="IPR031745">
    <property type="entry name" value="Vps53_C"/>
</dbReference>
<feature type="domain" description="Vps53 N-terminal" evidence="10">
    <location>
        <begin position="56"/>
        <end position="477"/>
    </location>
</feature>
<comment type="similarity">
    <text evidence="3">Belongs to the VPS53 family.</text>
</comment>
<dbReference type="Proteomes" id="UP000027135">
    <property type="component" value="Unassembled WGS sequence"/>
</dbReference>
<dbReference type="InterPro" id="IPR038260">
    <property type="entry name" value="Vps53_C_sf"/>
</dbReference>
<dbReference type="InParanoid" id="A0A067RBC2"/>
<dbReference type="eggNOG" id="KOG2180">
    <property type="taxonomic scope" value="Eukaryota"/>
</dbReference>
<evidence type="ECO:0000256" key="6">
    <source>
        <dbReference type="ARBA" id="ARBA00023034"/>
    </source>
</evidence>
<dbReference type="OMA" id="YKFAEAK"/>
<keyword evidence="13" id="KW-1185">Reference proteome</keyword>
<feature type="region of interest" description="Disordered" evidence="9">
    <location>
        <begin position="382"/>
        <end position="436"/>
    </location>
</feature>
<proteinExistence type="inferred from homology"/>
<dbReference type="GO" id="GO:0005829">
    <property type="term" value="C:cytosol"/>
    <property type="evidence" value="ECO:0007669"/>
    <property type="project" value="GOC"/>
</dbReference>
<dbReference type="GO" id="GO:0042147">
    <property type="term" value="P:retrograde transport, endosome to Golgi"/>
    <property type="evidence" value="ECO:0007669"/>
    <property type="project" value="InterPro"/>
</dbReference>
<evidence type="ECO:0000256" key="2">
    <source>
        <dbReference type="ARBA" id="ARBA00004481"/>
    </source>
</evidence>
<organism evidence="12 13">
    <name type="scientific">Zootermopsis nevadensis</name>
    <name type="common">Dampwood termite</name>
    <dbReference type="NCBI Taxonomy" id="136037"/>
    <lineage>
        <taxon>Eukaryota</taxon>
        <taxon>Metazoa</taxon>
        <taxon>Ecdysozoa</taxon>
        <taxon>Arthropoda</taxon>
        <taxon>Hexapoda</taxon>
        <taxon>Insecta</taxon>
        <taxon>Pterygota</taxon>
        <taxon>Neoptera</taxon>
        <taxon>Polyneoptera</taxon>
        <taxon>Dictyoptera</taxon>
        <taxon>Blattodea</taxon>
        <taxon>Blattoidea</taxon>
        <taxon>Termitoidae</taxon>
        <taxon>Termopsidae</taxon>
        <taxon>Zootermopsis</taxon>
    </lineage>
</organism>
<feature type="compositionally biased region" description="Polar residues" evidence="9">
    <location>
        <begin position="391"/>
        <end position="418"/>
    </location>
</feature>
<evidence type="ECO:0000256" key="4">
    <source>
        <dbReference type="ARBA" id="ARBA00014103"/>
    </source>
</evidence>
<comment type="subcellular location">
    <subcellularLocation>
        <location evidence="2">Endosome membrane</location>
        <topology evidence="2">Peripheral membrane protein</topology>
    </subcellularLocation>
    <subcellularLocation>
        <location evidence="1">Golgi apparatus</location>
        <location evidence="1">trans-Golgi network membrane</location>
        <topology evidence="1">Peripheral membrane protein</topology>
    </subcellularLocation>
</comment>
<protein>
    <recommendedName>
        <fullName evidence="4">Vacuolar protein sorting-associated protein 53 homolog</fullName>
    </recommendedName>
</protein>
<evidence type="ECO:0000256" key="8">
    <source>
        <dbReference type="SAM" id="Coils"/>
    </source>
</evidence>
<evidence type="ECO:0000313" key="12">
    <source>
        <dbReference type="EMBL" id="KDR21126.1"/>
    </source>
</evidence>
<evidence type="ECO:0000256" key="3">
    <source>
        <dbReference type="ARBA" id="ARBA00008628"/>
    </source>
</evidence>
<gene>
    <name evidence="12" type="ORF">L798_01134</name>
</gene>
<feature type="coiled-coil region" evidence="8">
    <location>
        <begin position="127"/>
        <end position="161"/>
    </location>
</feature>
<evidence type="ECO:0000256" key="9">
    <source>
        <dbReference type="SAM" id="MobiDB-lite"/>
    </source>
</evidence>
<dbReference type="FunFam" id="1.10.357.110:FF:000006">
    <property type="entry name" value="Vacuolar protein sorting-associated protein 53"/>
    <property type="match status" value="1"/>
</dbReference>
<dbReference type="FunCoup" id="A0A067RBC2">
    <property type="interactions" value="1753"/>
</dbReference>
<evidence type="ECO:0000256" key="5">
    <source>
        <dbReference type="ARBA" id="ARBA00022753"/>
    </source>
</evidence>
<sequence length="884" mass="99575">MVFWSQYSFCSTAATNIFGEWTKGPLETQFGRCCLASVHSLTISNVLPSNDPLDQPDFNAVDYINTLFPTEQSLSNIDDVVNNMECKIRTIDDEIRTVVRGQTNVGQDGRAALEEAQRVIRQLFVHIADIKAKAEQSEEMVKEITRDIKQLDCAKRNLTAAITTLNHLHMLVGGVDSLQMLTKKRQYGEIVMPLQAVMEVMKHFHNYMGIPQIKQLAHQVHQIHLELAQQITSDFHEAFSGPNAKHFTPNKQLAEACLVVSVLDPRVKRDLLKWFIGLQLAEYCHLFQETQDTAWLDKIYQRYNWIKRHLLDFEDKFGPMFPPGWEVSERIAVEFCHITRSELSKLMSKRKSELDVKLLLYSIERTSRFEGLLAQRFTGVTLEDSPEHPSSLESGKPQASQSTNPFESSESDGKSTNPFDGDTENADEQNSSQIPAKPKLLPFHGIIGKCFEPYLYIYIESLDRNLADLIERFVHDAKQQQSSTAASLPSEISGMVLSSSADLFVFYKKFMAQCAQLSTGQPMLGLAATFQHHLREYAVKLLQNNLPKITTSGSLGSSMSSITRDLRDLSTSGLIQNFHSLLKEGEVTRYTREEQARVCSILTTAEYCLETTQQLEEKLKEKVDAHLADRINLSQEQDIFHNVISNCIQLLVQDLETACEPALTAMSKISWQNIETVGDQSGYVTAVTSHLKQTVPVIRDNLASSRKYFTQFCVKFANSFIPKFIQHIYKCKPISTVGAEQLLLDTHMLKTVLLDLPSIGSQVNRKAPASYTKIVVKGMTKAEMILKVVMAPTDPAKAFADQFAKLLPEADPSEFQKVLDMKGLRRSDQSYLVDLFRLQLRTPSETNSGGTTTGGLAPFNASLSSPEHESSRIKKLEKLIKKRL</sequence>
<dbReference type="GO" id="GO:0000938">
    <property type="term" value="C:GARP complex"/>
    <property type="evidence" value="ECO:0007669"/>
    <property type="project" value="InterPro"/>
</dbReference>
<evidence type="ECO:0000259" key="10">
    <source>
        <dbReference type="Pfam" id="PF04100"/>
    </source>
</evidence>
<evidence type="ECO:0000313" key="13">
    <source>
        <dbReference type="Proteomes" id="UP000027135"/>
    </source>
</evidence>
<dbReference type="GO" id="GO:0010008">
    <property type="term" value="C:endosome membrane"/>
    <property type="evidence" value="ECO:0007669"/>
    <property type="project" value="UniProtKB-SubCell"/>
</dbReference>
<name>A0A067RBC2_ZOONE</name>
<dbReference type="EMBL" id="KK852571">
    <property type="protein sequence ID" value="KDR21126.1"/>
    <property type="molecule type" value="Genomic_DNA"/>
</dbReference>
<reference evidence="12 13" key="1">
    <citation type="journal article" date="2014" name="Nat. Commun.">
        <title>Molecular traces of alternative social organization in a termite genome.</title>
        <authorList>
            <person name="Terrapon N."/>
            <person name="Li C."/>
            <person name="Robertson H.M."/>
            <person name="Ji L."/>
            <person name="Meng X."/>
            <person name="Booth W."/>
            <person name="Chen Z."/>
            <person name="Childers C.P."/>
            <person name="Glastad K.M."/>
            <person name="Gokhale K."/>
            <person name="Gowin J."/>
            <person name="Gronenberg W."/>
            <person name="Hermansen R.A."/>
            <person name="Hu H."/>
            <person name="Hunt B.G."/>
            <person name="Huylmans A.K."/>
            <person name="Khalil S.M."/>
            <person name="Mitchell R.D."/>
            <person name="Munoz-Torres M.C."/>
            <person name="Mustard J.A."/>
            <person name="Pan H."/>
            <person name="Reese J.T."/>
            <person name="Scharf M.E."/>
            <person name="Sun F."/>
            <person name="Vogel H."/>
            <person name="Xiao J."/>
            <person name="Yang W."/>
            <person name="Yang Z."/>
            <person name="Yang Z."/>
            <person name="Zhou J."/>
            <person name="Zhu J."/>
            <person name="Brent C.S."/>
            <person name="Elsik C.G."/>
            <person name="Goodisman M.A."/>
            <person name="Liberles D.A."/>
            <person name="Roe R.M."/>
            <person name="Vargo E.L."/>
            <person name="Vilcinskas A."/>
            <person name="Wang J."/>
            <person name="Bornberg-Bauer E."/>
            <person name="Korb J."/>
            <person name="Zhang G."/>
            <person name="Liebig J."/>
        </authorList>
    </citation>
    <scope>NUCLEOTIDE SEQUENCE [LARGE SCALE GENOMIC DNA]</scope>
    <source>
        <tissue evidence="12">Whole organism</tissue>
    </source>
</reference>
<keyword evidence="7" id="KW-0472">Membrane</keyword>
<evidence type="ECO:0000256" key="7">
    <source>
        <dbReference type="ARBA" id="ARBA00023136"/>
    </source>
</evidence>
<dbReference type="InterPro" id="IPR039766">
    <property type="entry name" value="Vps53"/>
</dbReference>
<dbReference type="STRING" id="136037.A0A067RBC2"/>
<dbReference type="InterPro" id="IPR007234">
    <property type="entry name" value="Vps53_N"/>
</dbReference>
<dbReference type="AlphaFoldDB" id="A0A067RBC2"/>
<feature type="region of interest" description="Disordered" evidence="9">
    <location>
        <begin position="843"/>
        <end position="870"/>
    </location>
</feature>
<feature type="domain" description="Vps53 C-terminal" evidence="11">
    <location>
        <begin position="740"/>
        <end position="824"/>
    </location>
</feature>
<keyword evidence="5" id="KW-0967">Endosome</keyword>
<keyword evidence="6" id="KW-0333">Golgi apparatus</keyword>
<dbReference type="Pfam" id="PF04100">
    <property type="entry name" value="Vps53_N"/>
    <property type="match status" value="1"/>
</dbReference>